<organism evidence="2 3">
    <name type="scientific">Vitis vinifera</name>
    <name type="common">Grape</name>
    <dbReference type="NCBI Taxonomy" id="29760"/>
    <lineage>
        <taxon>Eukaryota</taxon>
        <taxon>Viridiplantae</taxon>
        <taxon>Streptophyta</taxon>
        <taxon>Embryophyta</taxon>
        <taxon>Tracheophyta</taxon>
        <taxon>Spermatophyta</taxon>
        <taxon>Magnoliopsida</taxon>
        <taxon>eudicotyledons</taxon>
        <taxon>Gunneridae</taxon>
        <taxon>Pentapetalae</taxon>
        <taxon>rosids</taxon>
        <taxon>Vitales</taxon>
        <taxon>Vitaceae</taxon>
        <taxon>Viteae</taxon>
        <taxon>Vitis</taxon>
    </lineage>
</organism>
<keyword evidence="1" id="KW-1133">Transmembrane helix</keyword>
<evidence type="ECO:0000313" key="2">
    <source>
        <dbReference type="EMBL" id="CCB56276.1"/>
    </source>
</evidence>
<dbReference type="InParanoid" id="F6HNQ7"/>
<name>F6HNQ7_VITVI</name>
<protein>
    <submittedName>
        <fullName evidence="2">Uncharacterized protein</fullName>
    </submittedName>
</protein>
<dbReference type="Proteomes" id="UP000009183">
    <property type="component" value="Chromosome 13"/>
</dbReference>
<dbReference type="AlphaFoldDB" id="F6HNQ7"/>
<gene>
    <name evidence="2" type="ordered locus">VIT_13s0019g02830</name>
</gene>
<proteinExistence type="predicted"/>
<feature type="transmembrane region" description="Helical" evidence="1">
    <location>
        <begin position="6"/>
        <end position="27"/>
    </location>
</feature>
<reference evidence="3" key="1">
    <citation type="journal article" date="2007" name="Nature">
        <title>The grapevine genome sequence suggests ancestral hexaploidization in major angiosperm phyla.</title>
        <authorList>
            <consortium name="The French-Italian Public Consortium for Grapevine Genome Characterization."/>
            <person name="Jaillon O."/>
            <person name="Aury J.-M."/>
            <person name="Noel B."/>
            <person name="Policriti A."/>
            <person name="Clepet C."/>
            <person name="Casagrande A."/>
            <person name="Choisne N."/>
            <person name="Aubourg S."/>
            <person name="Vitulo N."/>
            <person name="Jubin C."/>
            <person name="Vezzi A."/>
            <person name="Legeai F."/>
            <person name="Hugueney P."/>
            <person name="Dasilva C."/>
            <person name="Horner D."/>
            <person name="Mica E."/>
            <person name="Jublot D."/>
            <person name="Poulain J."/>
            <person name="Bruyere C."/>
            <person name="Billault A."/>
            <person name="Segurens B."/>
            <person name="Gouyvenoux M."/>
            <person name="Ugarte E."/>
            <person name="Cattonaro F."/>
            <person name="Anthouard V."/>
            <person name="Vico V."/>
            <person name="Del Fabbro C."/>
            <person name="Alaux M."/>
            <person name="Di Gaspero G."/>
            <person name="Dumas V."/>
            <person name="Felice N."/>
            <person name="Paillard S."/>
            <person name="Juman I."/>
            <person name="Moroldo M."/>
            <person name="Scalabrin S."/>
            <person name="Canaguier A."/>
            <person name="Le Clainche I."/>
            <person name="Malacrida G."/>
            <person name="Durand E."/>
            <person name="Pesole G."/>
            <person name="Laucou V."/>
            <person name="Chatelet P."/>
            <person name="Merdinoglu D."/>
            <person name="Delledonne M."/>
            <person name="Pezzotti M."/>
            <person name="Lecharny A."/>
            <person name="Scarpelli C."/>
            <person name="Artiguenave F."/>
            <person name="Pe M.E."/>
            <person name="Valle G."/>
            <person name="Morgante M."/>
            <person name="Caboche M."/>
            <person name="Adam-Blondon A.-F."/>
            <person name="Weissenbach J."/>
            <person name="Quetier F."/>
            <person name="Wincker P."/>
        </authorList>
    </citation>
    <scope>NUCLEOTIDE SEQUENCE [LARGE SCALE GENOMIC DNA]</scope>
    <source>
        <strain evidence="3">cv. Pinot noir / PN40024</strain>
    </source>
</reference>
<sequence length="28" mass="3437">MSVSSYAFLIFFQHFIIFYIFNLSLFIK</sequence>
<keyword evidence="1" id="KW-0812">Transmembrane</keyword>
<dbReference type="EMBL" id="FN595998">
    <property type="protein sequence ID" value="CCB56276.1"/>
    <property type="molecule type" value="Genomic_DNA"/>
</dbReference>
<accession>F6HNQ7</accession>
<keyword evidence="1" id="KW-0472">Membrane</keyword>
<dbReference type="HOGENOM" id="CLU_3413546_0_0_1"/>
<evidence type="ECO:0000256" key="1">
    <source>
        <dbReference type="SAM" id="Phobius"/>
    </source>
</evidence>
<dbReference type="PaxDb" id="29760-VIT_13s0019g02830.t01"/>
<keyword evidence="3" id="KW-1185">Reference proteome</keyword>
<evidence type="ECO:0000313" key="3">
    <source>
        <dbReference type="Proteomes" id="UP000009183"/>
    </source>
</evidence>